<comment type="subcellular location">
    <subcellularLocation>
        <location evidence="1">Membrane</location>
        <topology evidence="1">Multi-pass membrane protein</topology>
    </subcellularLocation>
</comment>
<keyword evidence="5 6" id="KW-0472">Membrane</keyword>
<evidence type="ECO:0008006" key="9">
    <source>
        <dbReference type="Google" id="ProtNLM"/>
    </source>
</evidence>
<evidence type="ECO:0000256" key="4">
    <source>
        <dbReference type="ARBA" id="ARBA00022989"/>
    </source>
</evidence>
<evidence type="ECO:0000256" key="6">
    <source>
        <dbReference type="SAM" id="Phobius"/>
    </source>
</evidence>
<keyword evidence="4 6" id="KW-1133">Transmembrane helix</keyword>
<comment type="similarity">
    <text evidence="2">Belongs to the amino acid-polyamine-organocation (APC) superfamily. Cationic amino acid transporter (CAT) (TC 2.A.3.3) family.</text>
</comment>
<organism evidence="7">
    <name type="scientific">Salvia splendens</name>
    <name type="common">Scarlet sage</name>
    <dbReference type="NCBI Taxonomy" id="180675"/>
    <lineage>
        <taxon>Eukaryota</taxon>
        <taxon>Viridiplantae</taxon>
        <taxon>Streptophyta</taxon>
        <taxon>Embryophyta</taxon>
        <taxon>Tracheophyta</taxon>
        <taxon>Spermatophyta</taxon>
        <taxon>Magnoliopsida</taxon>
        <taxon>eudicotyledons</taxon>
        <taxon>Gunneridae</taxon>
        <taxon>Pentapetalae</taxon>
        <taxon>asterids</taxon>
        <taxon>lamiids</taxon>
        <taxon>Lamiales</taxon>
        <taxon>Lamiaceae</taxon>
        <taxon>Nepetoideae</taxon>
        <taxon>Mentheae</taxon>
        <taxon>Salviinae</taxon>
        <taxon>Salvia</taxon>
        <taxon>Salvia subgen. Calosphace</taxon>
        <taxon>core Calosphace</taxon>
    </lineage>
</organism>
<dbReference type="GO" id="GO:0015171">
    <property type="term" value="F:amino acid transmembrane transporter activity"/>
    <property type="evidence" value="ECO:0007669"/>
    <property type="project" value="TreeGrafter"/>
</dbReference>
<accession>A0A8X8YPC7</accession>
<sequence length="431" mass="46332">MKRSLGWHDLICFGVGGMVGAGVFITTLRASRLCAGPAVVLSYAIAGLCAILSTFCYTKFAVAMPVAGGSFSYIRVTFGELPAFFTGSNLIVDYVLSNAAVTRGLTSYLGTALGLPADAQLRFTIHSLPRGYNEIDLIAVVVVLLVTIVICYSTKQSSWVNMSLTALHILFIAFVIAMGFWRGKLVNFTEPSDPKSAGGFFPFGASGMFNRAAVVYMSYIGYDAVSTMAEEVENPARNIPIGVTGFGIVTSLLVAMLGQARYMCVIRRSCVVPSWFAQVHRSNATPLNASCLLGVLTAAITDLDILLDLVSIGTLFVFYMVANAVIYRRYVAIGTMNPWPTLSFLLCFSLTCIRKAQARDARSLCCSLAGVGSSGREARELGGPLGSPPYPCFSDSATSQLSRCSYTRSTACIPALKRPRKPYKGIYVHIP</sequence>
<name>A0A8X8YPC7_SALSN</name>
<feature type="transmembrane region" description="Helical" evidence="6">
    <location>
        <begin position="159"/>
        <end position="180"/>
    </location>
</feature>
<feature type="transmembrane region" description="Helical" evidence="6">
    <location>
        <begin position="135"/>
        <end position="153"/>
    </location>
</feature>
<evidence type="ECO:0000313" key="8">
    <source>
        <dbReference type="Proteomes" id="UP000298416"/>
    </source>
</evidence>
<keyword evidence="8" id="KW-1185">Reference proteome</keyword>
<feature type="transmembrane region" description="Helical" evidence="6">
    <location>
        <begin position="305"/>
        <end position="326"/>
    </location>
</feature>
<comment type="caution">
    <text evidence="7">The sequence shown here is derived from an EMBL/GenBank/DDBJ whole genome shotgun (WGS) entry which is preliminary data.</text>
</comment>
<dbReference type="GO" id="GO:0005886">
    <property type="term" value="C:plasma membrane"/>
    <property type="evidence" value="ECO:0007669"/>
    <property type="project" value="TreeGrafter"/>
</dbReference>
<dbReference type="PANTHER" id="PTHR43243:SF41">
    <property type="entry name" value="CATIONIC AMINO ACID TRANSPORTER 7, CHLOROPLASTIC"/>
    <property type="match status" value="1"/>
</dbReference>
<dbReference type="Pfam" id="PF13520">
    <property type="entry name" value="AA_permease_2"/>
    <property type="match status" value="1"/>
</dbReference>
<feature type="transmembrane region" description="Helical" evidence="6">
    <location>
        <begin position="40"/>
        <end position="62"/>
    </location>
</feature>
<gene>
    <name evidence="7" type="ORF">SASPL_105819</name>
</gene>
<evidence type="ECO:0000256" key="3">
    <source>
        <dbReference type="ARBA" id="ARBA00022692"/>
    </source>
</evidence>
<evidence type="ECO:0000256" key="2">
    <source>
        <dbReference type="ARBA" id="ARBA00008572"/>
    </source>
</evidence>
<dbReference type="InterPro" id="IPR002293">
    <property type="entry name" value="AA/rel_permease1"/>
</dbReference>
<reference evidence="7" key="2">
    <citation type="submission" date="2020-08" db="EMBL/GenBank/DDBJ databases">
        <title>Plant Genome Project.</title>
        <authorList>
            <person name="Zhang R.-G."/>
        </authorList>
    </citation>
    <scope>NUCLEOTIDE SEQUENCE</scope>
    <source>
        <strain evidence="7">Huo1</strain>
        <tissue evidence="7">Leaf</tissue>
    </source>
</reference>
<dbReference type="EMBL" id="PNBA02000002">
    <property type="protein sequence ID" value="KAG6434197.1"/>
    <property type="molecule type" value="Genomic_DNA"/>
</dbReference>
<evidence type="ECO:0000256" key="5">
    <source>
        <dbReference type="ARBA" id="ARBA00023136"/>
    </source>
</evidence>
<protein>
    <recommendedName>
        <fullName evidence="9">Basic amino acid/polyamine antiporter, APA family</fullName>
    </recommendedName>
</protein>
<dbReference type="PANTHER" id="PTHR43243">
    <property type="entry name" value="INNER MEMBRANE TRANSPORTER YGJI-RELATED"/>
    <property type="match status" value="1"/>
</dbReference>
<reference evidence="7" key="1">
    <citation type="submission" date="2018-01" db="EMBL/GenBank/DDBJ databases">
        <authorList>
            <person name="Mao J.F."/>
        </authorList>
    </citation>
    <scope>NUCLEOTIDE SEQUENCE</scope>
    <source>
        <strain evidence="7">Huo1</strain>
        <tissue evidence="7">Leaf</tissue>
    </source>
</reference>
<feature type="transmembrane region" description="Helical" evidence="6">
    <location>
        <begin position="7"/>
        <end position="28"/>
    </location>
</feature>
<evidence type="ECO:0000256" key="1">
    <source>
        <dbReference type="ARBA" id="ARBA00004141"/>
    </source>
</evidence>
<feature type="transmembrane region" description="Helical" evidence="6">
    <location>
        <begin position="200"/>
        <end position="219"/>
    </location>
</feature>
<feature type="transmembrane region" description="Helical" evidence="6">
    <location>
        <begin position="239"/>
        <end position="258"/>
    </location>
</feature>
<dbReference type="AlphaFoldDB" id="A0A8X8YPC7"/>
<keyword evidence="3 6" id="KW-0812">Transmembrane</keyword>
<proteinExistence type="inferred from homology"/>
<dbReference type="Proteomes" id="UP000298416">
    <property type="component" value="Unassembled WGS sequence"/>
</dbReference>
<evidence type="ECO:0000313" key="7">
    <source>
        <dbReference type="EMBL" id="KAG6434197.1"/>
    </source>
</evidence>
<dbReference type="Gene3D" id="1.20.1740.10">
    <property type="entry name" value="Amino acid/polyamine transporter I"/>
    <property type="match status" value="1"/>
</dbReference>